<protein>
    <recommendedName>
        <fullName evidence="1">DUF7053 domain-containing protein</fullName>
    </recommendedName>
</protein>
<evidence type="ECO:0000313" key="3">
    <source>
        <dbReference type="Proteomes" id="UP001163846"/>
    </source>
</evidence>
<reference evidence="2" key="1">
    <citation type="submission" date="2022-08" db="EMBL/GenBank/DDBJ databases">
        <authorList>
            <consortium name="DOE Joint Genome Institute"/>
            <person name="Min B."/>
            <person name="Riley R."/>
            <person name="Sierra-Patev S."/>
            <person name="Naranjo-Ortiz M."/>
            <person name="Looney B."/>
            <person name="Konkel Z."/>
            <person name="Slot J.C."/>
            <person name="Sakamoto Y."/>
            <person name="Steenwyk J.L."/>
            <person name="Rokas A."/>
            <person name="Carro J."/>
            <person name="Camarero S."/>
            <person name="Ferreira P."/>
            <person name="Molpeceres G."/>
            <person name="Ruiz-Duenas F.J."/>
            <person name="Serrano A."/>
            <person name="Henrissat B."/>
            <person name="Drula E."/>
            <person name="Hughes K.W."/>
            <person name="Mata J.L."/>
            <person name="Ishikawa N.K."/>
            <person name="Vargas-Isla R."/>
            <person name="Ushijima S."/>
            <person name="Smith C.A."/>
            <person name="Ahrendt S."/>
            <person name="Andreopoulos W."/>
            <person name="He G."/>
            <person name="Labutti K."/>
            <person name="Lipzen A."/>
            <person name="Ng V."/>
            <person name="Sandor L."/>
            <person name="Barry K."/>
            <person name="Martinez A.T."/>
            <person name="Xiao Y."/>
            <person name="Gibbons J.G."/>
            <person name="Terashima K."/>
            <person name="Hibbett D.S."/>
            <person name="Grigoriev I.V."/>
        </authorList>
    </citation>
    <scope>NUCLEOTIDE SEQUENCE</scope>
    <source>
        <strain evidence="2">TFB9207</strain>
    </source>
</reference>
<proteinExistence type="predicted"/>
<organism evidence="2 3">
    <name type="scientific">Lentinula raphanica</name>
    <dbReference type="NCBI Taxonomy" id="153919"/>
    <lineage>
        <taxon>Eukaryota</taxon>
        <taxon>Fungi</taxon>
        <taxon>Dikarya</taxon>
        <taxon>Basidiomycota</taxon>
        <taxon>Agaricomycotina</taxon>
        <taxon>Agaricomycetes</taxon>
        <taxon>Agaricomycetidae</taxon>
        <taxon>Agaricales</taxon>
        <taxon>Marasmiineae</taxon>
        <taxon>Omphalotaceae</taxon>
        <taxon>Lentinula</taxon>
    </lineage>
</organism>
<keyword evidence="3" id="KW-1185">Reference proteome</keyword>
<dbReference type="Proteomes" id="UP001163846">
    <property type="component" value="Unassembled WGS sequence"/>
</dbReference>
<feature type="domain" description="DUF7053" evidence="1">
    <location>
        <begin position="12"/>
        <end position="116"/>
    </location>
</feature>
<accession>A0AA38PLH0</accession>
<evidence type="ECO:0000313" key="2">
    <source>
        <dbReference type="EMBL" id="KAJ3844858.1"/>
    </source>
</evidence>
<dbReference type="Pfam" id="PF23155">
    <property type="entry name" value="DUF7053"/>
    <property type="match status" value="1"/>
</dbReference>
<comment type="caution">
    <text evidence="2">The sequence shown here is derived from an EMBL/GenBank/DDBJ whole genome shotgun (WGS) entry which is preliminary data.</text>
</comment>
<dbReference type="InterPro" id="IPR055481">
    <property type="entry name" value="DUF7053"/>
</dbReference>
<evidence type="ECO:0000259" key="1">
    <source>
        <dbReference type="Pfam" id="PF23155"/>
    </source>
</evidence>
<gene>
    <name evidence="2" type="ORF">F5878DRAFT_670340</name>
</gene>
<name>A0AA38PLH0_9AGAR</name>
<dbReference type="EMBL" id="MU805945">
    <property type="protein sequence ID" value="KAJ3844858.1"/>
    <property type="molecule type" value="Genomic_DNA"/>
</dbReference>
<sequence>MVSGWPFFLESSKTFVKTFPAPDGVTIDGILRILHDPPVLVGINPLVTKCEVLDPSKPNVYTIHDALPILGLFTLPIVYTVNFELTNDGTDTEVEAGMGTTIAEQWRVKQKEETQDVEISEKFNCRNLEAPRGRFHHHDLEFHAYAGKRLNALSHAEVLDRLANKVIEEAKGRTSTK</sequence>
<dbReference type="AlphaFoldDB" id="A0AA38PLH0"/>